<evidence type="ECO:0000259" key="2">
    <source>
        <dbReference type="PROSITE" id="PS50234"/>
    </source>
</evidence>
<feature type="domain" description="VWFA" evidence="2">
    <location>
        <begin position="68"/>
        <end position="251"/>
    </location>
</feature>
<proteinExistence type="predicted"/>
<protein>
    <recommendedName>
        <fullName evidence="2">VWFA domain-containing protein</fullName>
    </recommendedName>
</protein>
<name>A0A813N443_9BILA</name>
<organism evidence="3 4">
    <name type="scientific">Brachionus calyciflorus</name>
    <dbReference type="NCBI Taxonomy" id="104777"/>
    <lineage>
        <taxon>Eukaryota</taxon>
        <taxon>Metazoa</taxon>
        <taxon>Spiralia</taxon>
        <taxon>Gnathifera</taxon>
        <taxon>Rotifera</taxon>
        <taxon>Eurotatoria</taxon>
        <taxon>Monogononta</taxon>
        <taxon>Pseudotrocha</taxon>
        <taxon>Ploima</taxon>
        <taxon>Brachionidae</taxon>
        <taxon>Brachionus</taxon>
    </lineage>
</organism>
<evidence type="ECO:0000313" key="3">
    <source>
        <dbReference type="EMBL" id="CAF0732692.1"/>
    </source>
</evidence>
<reference evidence="3" key="1">
    <citation type="submission" date="2021-02" db="EMBL/GenBank/DDBJ databases">
        <authorList>
            <person name="Nowell W R."/>
        </authorList>
    </citation>
    <scope>NUCLEOTIDE SEQUENCE</scope>
    <source>
        <strain evidence="3">Ploen Becks lab</strain>
    </source>
</reference>
<gene>
    <name evidence="3" type="ORF">OXX778_LOCUS2939</name>
</gene>
<evidence type="ECO:0000313" key="4">
    <source>
        <dbReference type="Proteomes" id="UP000663879"/>
    </source>
</evidence>
<dbReference type="EMBL" id="CAJNOC010000246">
    <property type="protein sequence ID" value="CAF0732692.1"/>
    <property type="molecule type" value="Genomic_DNA"/>
</dbReference>
<dbReference type="PROSITE" id="PS50234">
    <property type="entry name" value="VWFA"/>
    <property type="match status" value="1"/>
</dbReference>
<sequence>MSNNLPYPTQYQQFNASAPQPYEQPPSYQPQQVYNQNESREQKFRNIINKYEISQFFADKLQKLNMFKIVFVFDDSGSMNATLSDSPLNTGLLKATRWDELQYFAKISIEIANVFNENGTDVYFLNRPMARSVCNSEQLIPYFQNKPSGYTPLAKCLNHVLSSNSEGNLGERKLLVIIVTDGEPTDDYDEDETMDYLNNWDRVIPRLDVVDDYRNERKEILQAQRRGFSFSFGDYVVKSLIGSIDESLDRIDEINSQGCCVIL</sequence>
<feature type="region of interest" description="Disordered" evidence="1">
    <location>
        <begin position="17"/>
        <end position="36"/>
    </location>
</feature>
<dbReference type="PANTHER" id="PTHR34706:SF1">
    <property type="entry name" value="VWFA DOMAIN-CONTAINING PROTEIN"/>
    <property type="match status" value="1"/>
</dbReference>
<evidence type="ECO:0000256" key="1">
    <source>
        <dbReference type="SAM" id="MobiDB-lite"/>
    </source>
</evidence>
<dbReference type="AlphaFoldDB" id="A0A813N443"/>
<dbReference type="Gene3D" id="3.40.50.410">
    <property type="entry name" value="von Willebrand factor, type A domain"/>
    <property type="match status" value="1"/>
</dbReference>
<dbReference type="SUPFAM" id="SSF53300">
    <property type="entry name" value="vWA-like"/>
    <property type="match status" value="1"/>
</dbReference>
<dbReference type="PANTHER" id="PTHR34706">
    <property type="entry name" value="SLR1338 PROTEIN"/>
    <property type="match status" value="1"/>
</dbReference>
<comment type="caution">
    <text evidence="3">The sequence shown here is derived from an EMBL/GenBank/DDBJ whole genome shotgun (WGS) entry which is preliminary data.</text>
</comment>
<dbReference type="InterPro" id="IPR002035">
    <property type="entry name" value="VWF_A"/>
</dbReference>
<accession>A0A813N443</accession>
<dbReference type="InterPro" id="IPR036465">
    <property type="entry name" value="vWFA_dom_sf"/>
</dbReference>
<dbReference type="Proteomes" id="UP000663879">
    <property type="component" value="Unassembled WGS sequence"/>
</dbReference>
<keyword evidence="4" id="KW-1185">Reference proteome</keyword>
<dbReference type="OrthoDB" id="2142040at2759"/>